<accession>A0A7W7VFC3</accession>
<keyword evidence="4" id="KW-0689">Ribosomal protein</keyword>
<gene>
    <name evidence="4" type="ORF">FHR82_004399</name>
</gene>
<dbReference type="SUPFAM" id="SSF55729">
    <property type="entry name" value="Acyl-CoA N-acyltransferases (Nat)"/>
    <property type="match status" value="1"/>
</dbReference>
<evidence type="ECO:0000313" key="5">
    <source>
        <dbReference type="Proteomes" id="UP000520767"/>
    </source>
</evidence>
<dbReference type="InterPro" id="IPR016181">
    <property type="entry name" value="Acyl_CoA_acyltransferase"/>
</dbReference>
<dbReference type="AlphaFoldDB" id="A0A7W7VFC3"/>
<dbReference type="CDD" id="cd04301">
    <property type="entry name" value="NAT_SF"/>
    <property type="match status" value="1"/>
</dbReference>
<dbReference type="EMBL" id="JACHJQ010000004">
    <property type="protein sequence ID" value="MBB4908157.1"/>
    <property type="molecule type" value="Genomic_DNA"/>
</dbReference>
<name>A0A7W7VFC3_9PSEU</name>
<dbReference type="PANTHER" id="PTHR43877">
    <property type="entry name" value="AMINOALKYLPHOSPHONATE N-ACETYLTRANSFERASE-RELATED-RELATED"/>
    <property type="match status" value="1"/>
</dbReference>
<keyword evidence="4" id="KW-0687">Ribonucleoprotein</keyword>
<reference evidence="4 5" key="1">
    <citation type="submission" date="2020-08" db="EMBL/GenBank/DDBJ databases">
        <title>Genomic Encyclopedia of Type Strains, Phase III (KMG-III): the genomes of soil and plant-associated and newly described type strains.</title>
        <authorList>
            <person name="Whitman W."/>
        </authorList>
    </citation>
    <scope>NUCLEOTIDE SEQUENCE [LARGE SCALE GENOMIC DNA]</scope>
    <source>
        <strain evidence="4 5">CECT 8960</strain>
    </source>
</reference>
<dbReference type="Proteomes" id="UP000520767">
    <property type="component" value="Unassembled WGS sequence"/>
</dbReference>
<dbReference type="Pfam" id="PF00583">
    <property type="entry name" value="Acetyltransf_1"/>
    <property type="match status" value="1"/>
</dbReference>
<proteinExistence type="predicted"/>
<keyword evidence="1" id="KW-0808">Transferase</keyword>
<dbReference type="GO" id="GO:0005840">
    <property type="term" value="C:ribosome"/>
    <property type="evidence" value="ECO:0007669"/>
    <property type="project" value="UniProtKB-KW"/>
</dbReference>
<dbReference type="Gene3D" id="3.40.630.30">
    <property type="match status" value="1"/>
</dbReference>
<keyword evidence="5" id="KW-1185">Reference proteome</keyword>
<protein>
    <submittedName>
        <fullName evidence="4">Ribosomal protein S18 acetylase RimI-like enzyme</fullName>
    </submittedName>
</protein>
<evidence type="ECO:0000256" key="2">
    <source>
        <dbReference type="ARBA" id="ARBA00023315"/>
    </source>
</evidence>
<dbReference type="RefSeq" id="WP_184812261.1">
    <property type="nucleotide sequence ID" value="NZ_JACHJQ010000004.1"/>
</dbReference>
<sequence>MSEVTVRAAREDELGAVGELTINAYHADGFETSGPYALKLADARPRAEDAELLVAVDDTGAVLGTVTVAPPGSPWAQVSAPDELEFRMLAVSPAARGRGVGEALTRRVIERAGELGLRAVTLSSSQDMYVAHRLYERLGFRRTPEADWAPVPGVDLITYRLDL</sequence>
<keyword evidence="2" id="KW-0012">Acyltransferase</keyword>
<dbReference type="InterPro" id="IPR050832">
    <property type="entry name" value="Bact_Acetyltransf"/>
</dbReference>
<evidence type="ECO:0000259" key="3">
    <source>
        <dbReference type="PROSITE" id="PS51186"/>
    </source>
</evidence>
<dbReference type="GO" id="GO:0016747">
    <property type="term" value="F:acyltransferase activity, transferring groups other than amino-acyl groups"/>
    <property type="evidence" value="ECO:0007669"/>
    <property type="project" value="InterPro"/>
</dbReference>
<dbReference type="InterPro" id="IPR000182">
    <property type="entry name" value="GNAT_dom"/>
</dbReference>
<dbReference type="PROSITE" id="PS51186">
    <property type="entry name" value="GNAT"/>
    <property type="match status" value="1"/>
</dbReference>
<evidence type="ECO:0000313" key="4">
    <source>
        <dbReference type="EMBL" id="MBB4908157.1"/>
    </source>
</evidence>
<organism evidence="4 5">
    <name type="scientific">Actinophytocola algeriensis</name>
    <dbReference type="NCBI Taxonomy" id="1768010"/>
    <lineage>
        <taxon>Bacteria</taxon>
        <taxon>Bacillati</taxon>
        <taxon>Actinomycetota</taxon>
        <taxon>Actinomycetes</taxon>
        <taxon>Pseudonocardiales</taxon>
        <taxon>Pseudonocardiaceae</taxon>
    </lineage>
</organism>
<feature type="domain" description="N-acetyltransferase" evidence="3">
    <location>
        <begin position="4"/>
        <end position="163"/>
    </location>
</feature>
<evidence type="ECO:0000256" key="1">
    <source>
        <dbReference type="ARBA" id="ARBA00022679"/>
    </source>
</evidence>
<comment type="caution">
    <text evidence="4">The sequence shown here is derived from an EMBL/GenBank/DDBJ whole genome shotgun (WGS) entry which is preliminary data.</text>
</comment>
<dbReference type="PANTHER" id="PTHR43877:SF2">
    <property type="entry name" value="AMINOALKYLPHOSPHONATE N-ACETYLTRANSFERASE-RELATED"/>
    <property type="match status" value="1"/>
</dbReference>